<dbReference type="PROSITE" id="PS00137">
    <property type="entry name" value="SUBTILASE_HIS"/>
    <property type="match status" value="1"/>
</dbReference>
<dbReference type="InterPro" id="IPR036852">
    <property type="entry name" value="Peptidase_S8/S53_dom_sf"/>
</dbReference>
<organism evidence="13 14">
    <name type="scientific">Triparma columacea</name>
    <dbReference type="NCBI Taxonomy" id="722753"/>
    <lineage>
        <taxon>Eukaryota</taxon>
        <taxon>Sar</taxon>
        <taxon>Stramenopiles</taxon>
        <taxon>Ochrophyta</taxon>
        <taxon>Bolidophyceae</taxon>
        <taxon>Parmales</taxon>
        <taxon>Triparmaceae</taxon>
        <taxon>Triparma</taxon>
    </lineage>
</organism>
<dbReference type="InterPro" id="IPR000209">
    <property type="entry name" value="Peptidase_S8/S53_dom"/>
</dbReference>
<feature type="domain" description="Peptidase S8/S53" evidence="12">
    <location>
        <begin position="319"/>
        <end position="632"/>
    </location>
</feature>
<feature type="active site" description="Charge relay system" evidence="7 8">
    <location>
        <position position="328"/>
    </location>
</feature>
<feature type="active site" description="Charge relay system" evidence="7 8">
    <location>
        <position position="575"/>
    </location>
</feature>
<evidence type="ECO:0000256" key="9">
    <source>
        <dbReference type="SAM" id="MobiDB-lite"/>
    </source>
</evidence>
<evidence type="ECO:0000256" key="8">
    <source>
        <dbReference type="PROSITE-ProRule" id="PRU01240"/>
    </source>
</evidence>
<feature type="transmembrane region" description="Helical" evidence="10">
    <location>
        <begin position="820"/>
        <end position="841"/>
    </location>
</feature>
<evidence type="ECO:0000256" key="11">
    <source>
        <dbReference type="SAM" id="SignalP"/>
    </source>
</evidence>
<keyword evidence="14" id="KW-1185">Reference proteome</keyword>
<dbReference type="GO" id="GO:0004252">
    <property type="term" value="F:serine-type endopeptidase activity"/>
    <property type="evidence" value="ECO:0007669"/>
    <property type="project" value="UniProtKB-UniRule"/>
</dbReference>
<keyword evidence="10" id="KW-1133">Transmembrane helix</keyword>
<dbReference type="PANTHER" id="PTHR43399">
    <property type="entry name" value="SUBTILISIN-RELATED"/>
    <property type="match status" value="1"/>
</dbReference>
<keyword evidence="3 8" id="KW-0378">Hydrolase</keyword>
<feature type="signal peptide" evidence="11">
    <location>
        <begin position="1"/>
        <end position="19"/>
    </location>
</feature>
<dbReference type="InterPro" id="IPR023828">
    <property type="entry name" value="Peptidase_S8_Ser-AS"/>
</dbReference>
<dbReference type="PANTHER" id="PTHR43399:SF4">
    <property type="entry name" value="CELL WALL-ASSOCIATED PROTEASE"/>
    <property type="match status" value="1"/>
</dbReference>
<feature type="active site" description="Charge relay system" evidence="7 8">
    <location>
        <position position="386"/>
    </location>
</feature>
<dbReference type="PROSITE" id="PS51892">
    <property type="entry name" value="SUBTILASE"/>
    <property type="match status" value="1"/>
</dbReference>
<dbReference type="InterPro" id="IPR034058">
    <property type="entry name" value="TagA/B/C/D_pept_dom"/>
</dbReference>
<comment type="similarity">
    <text evidence="1 8">Belongs to the peptidase S8 family.</text>
</comment>
<evidence type="ECO:0000256" key="5">
    <source>
        <dbReference type="ARBA" id="ARBA00023529"/>
    </source>
</evidence>
<protein>
    <recommendedName>
        <fullName evidence="6">subtilisin</fullName>
        <ecNumber evidence="6">3.4.21.62</ecNumber>
    </recommendedName>
</protein>
<name>A0A9W7G8F2_9STRA</name>
<comment type="catalytic activity">
    <reaction evidence="5">
        <text>Hydrolysis of proteins with broad specificity for peptide bonds, and a preference for a large uncharged residue in P1. Hydrolyzes peptide amides.</text>
        <dbReference type="EC" id="3.4.21.62"/>
    </reaction>
</comment>
<feature type="region of interest" description="Disordered" evidence="9">
    <location>
        <begin position="854"/>
        <end position="914"/>
    </location>
</feature>
<dbReference type="Gene3D" id="2.60.120.380">
    <property type="match status" value="1"/>
</dbReference>
<comment type="caution">
    <text evidence="13">The sequence shown here is derived from an EMBL/GenBank/DDBJ whole genome shotgun (WGS) entry which is preliminary data.</text>
</comment>
<dbReference type="EC" id="3.4.21.62" evidence="6"/>
<sequence>MNLSISLALLFVIIKTTKGALPDYCPGWNIPEDEIAKYEDYRAFQLPQTLEYCRVGTENDSSTPTGFPAKFCTGEWLTRPTFSDDSATGGLTTEQKYLCEVSKKGVKASGRGSYIGVSRKGRSEGWLDIVRSTAEDSFDNFVMTDRDDKAVVYYLSLTATERQNLLEGDKFDTIQPMLNELKVSPIVDKVTDCGSDNPYPMVRINVQTSSDLTSVSDLVSALISSDSTLCSGTCGGGPGCTVTWHESASGGEVVVEGVNSPKTFAEKVVGDVGLEEYVRDVSTDMPFIKDNLDAAWIIQSGNRTDVESHTPFWDRGITGSGVTVGVADSGLDHQSCYFYDSANKVNFGNNINVGGRTIGLHENLQSRKVVQYVGFAGNDEGENGGHGTHVAGSVLGNGNNGLHNGMAYDAKVAFYDIGQPKAQYLDVPGNLAADMFPYAKRVGSNIHTNSWGSNANVYSGGARQIDEYTFDNQDFLVLVAAGNSGGDGSSQFPGSLGSPATSKNCLAVGATENENLAGSQGFNDNDLAYFSSRGPAYDGRIKPDLVAPGYTIKSANSAEFPSDGHCSFVDMAGTSMATPVTAGAAALVQQYFEDGFYPKGKKSPSDGFKPMGALVKAVLINEAQRILPSAGPNANFQGSGWPNMDQGHGVVELDATLNFHDVFQQQGLYARGDFNDMGKTSFSAASDPPVEVKFKSTGVECVGGEDKQFRATLSWFDRPASTSSSRSLVNDLDIVVTGDDNSVHYPNGGSGRDNLNNVESVAFTPTKGVEYTVKISVDSMSEDAPQPYAYVVSGCFESPDRPNTGGGIFGGGLDLPWKEIGYAAGGIAAVALLAFIGVMGVRAFAGRTPKRNNAYKAGGYKTKSPMANRRSSAQARRSTGGSLTGTGFLGQGRKGSSAKSSAHKPQMSIGLGNIKRASGTASKTKYHGKVANTFNSKKWDSMV</sequence>
<dbReference type="InterPro" id="IPR051048">
    <property type="entry name" value="Peptidase_S8/S53_subtilisin"/>
</dbReference>
<evidence type="ECO:0000256" key="6">
    <source>
        <dbReference type="ARBA" id="ARBA00023619"/>
    </source>
</evidence>
<dbReference type="InterPro" id="IPR022398">
    <property type="entry name" value="Peptidase_S8_His-AS"/>
</dbReference>
<accession>A0A9W7G8F2</accession>
<evidence type="ECO:0000256" key="4">
    <source>
        <dbReference type="ARBA" id="ARBA00022825"/>
    </source>
</evidence>
<feature type="compositionally biased region" description="Gly residues" evidence="9">
    <location>
        <begin position="882"/>
        <end position="893"/>
    </location>
</feature>
<dbReference type="OrthoDB" id="10256524at2759"/>
<evidence type="ECO:0000256" key="2">
    <source>
        <dbReference type="ARBA" id="ARBA00022670"/>
    </source>
</evidence>
<proteinExistence type="inferred from homology"/>
<reference evidence="14" key="1">
    <citation type="journal article" date="2023" name="Commun. Biol.">
        <title>Genome analysis of Parmales, the sister group of diatoms, reveals the evolutionary specialization of diatoms from phago-mixotrophs to photoautotrophs.</title>
        <authorList>
            <person name="Ban H."/>
            <person name="Sato S."/>
            <person name="Yoshikawa S."/>
            <person name="Yamada K."/>
            <person name="Nakamura Y."/>
            <person name="Ichinomiya M."/>
            <person name="Sato N."/>
            <person name="Blanc-Mathieu R."/>
            <person name="Endo H."/>
            <person name="Kuwata A."/>
            <person name="Ogata H."/>
        </authorList>
    </citation>
    <scope>NUCLEOTIDE SEQUENCE [LARGE SCALE GENOMIC DNA]</scope>
</reference>
<evidence type="ECO:0000256" key="10">
    <source>
        <dbReference type="SAM" id="Phobius"/>
    </source>
</evidence>
<dbReference type="GO" id="GO:0006508">
    <property type="term" value="P:proteolysis"/>
    <property type="evidence" value="ECO:0007669"/>
    <property type="project" value="UniProtKB-KW"/>
</dbReference>
<evidence type="ECO:0000256" key="1">
    <source>
        <dbReference type="ARBA" id="ARBA00011073"/>
    </source>
</evidence>
<keyword evidence="2 8" id="KW-0645">Protease</keyword>
<dbReference type="InterPro" id="IPR015500">
    <property type="entry name" value="Peptidase_S8_subtilisin-rel"/>
</dbReference>
<dbReference type="Gene3D" id="3.40.50.200">
    <property type="entry name" value="Peptidase S8/S53 domain"/>
    <property type="match status" value="1"/>
</dbReference>
<dbReference type="PROSITE" id="PS00138">
    <property type="entry name" value="SUBTILASE_SER"/>
    <property type="match status" value="1"/>
</dbReference>
<dbReference type="CDD" id="cd04842">
    <property type="entry name" value="Peptidases_S8_Kp43_protease"/>
    <property type="match status" value="1"/>
</dbReference>
<evidence type="ECO:0000256" key="7">
    <source>
        <dbReference type="PIRSR" id="PIRSR615500-1"/>
    </source>
</evidence>
<dbReference type="SUPFAM" id="SSF52743">
    <property type="entry name" value="Subtilisin-like"/>
    <property type="match status" value="1"/>
</dbReference>
<evidence type="ECO:0000313" key="13">
    <source>
        <dbReference type="EMBL" id="GMI39431.1"/>
    </source>
</evidence>
<dbReference type="SUPFAM" id="SSF49785">
    <property type="entry name" value="Galactose-binding domain-like"/>
    <property type="match status" value="1"/>
</dbReference>
<feature type="compositionally biased region" description="Low complexity" evidence="9">
    <location>
        <begin position="867"/>
        <end position="881"/>
    </location>
</feature>
<keyword evidence="10" id="KW-0812">Transmembrane</keyword>
<keyword evidence="11" id="KW-0732">Signal</keyword>
<dbReference type="PRINTS" id="PR00723">
    <property type="entry name" value="SUBTILISIN"/>
</dbReference>
<gene>
    <name evidence="13" type="ORF">TrCOL_g6344</name>
</gene>
<evidence type="ECO:0000313" key="14">
    <source>
        <dbReference type="Proteomes" id="UP001165065"/>
    </source>
</evidence>
<dbReference type="InterPro" id="IPR008979">
    <property type="entry name" value="Galactose-bd-like_sf"/>
</dbReference>
<evidence type="ECO:0000259" key="12">
    <source>
        <dbReference type="Pfam" id="PF00082"/>
    </source>
</evidence>
<keyword evidence="10" id="KW-0472">Membrane</keyword>
<keyword evidence="4 8" id="KW-0720">Serine protease</keyword>
<dbReference type="AlphaFoldDB" id="A0A9W7G8F2"/>
<feature type="chain" id="PRO_5040963450" description="subtilisin" evidence="11">
    <location>
        <begin position="20"/>
        <end position="943"/>
    </location>
</feature>
<dbReference type="Proteomes" id="UP001165065">
    <property type="component" value="Unassembled WGS sequence"/>
</dbReference>
<dbReference type="Pfam" id="PF00082">
    <property type="entry name" value="Peptidase_S8"/>
    <property type="match status" value="1"/>
</dbReference>
<evidence type="ECO:0000256" key="3">
    <source>
        <dbReference type="ARBA" id="ARBA00022801"/>
    </source>
</evidence>
<dbReference type="EMBL" id="BRYA01000102">
    <property type="protein sequence ID" value="GMI39431.1"/>
    <property type="molecule type" value="Genomic_DNA"/>
</dbReference>